<gene>
    <name evidence="2" type="ORF">HXK09_06920</name>
</gene>
<comment type="caution">
    <text evidence="2">The sequence shown here is derived from an EMBL/GenBank/DDBJ whole genome shotgun (WGS) entry which is preliminary data.</text>
</comment>
<reference evidence="2" key="1">
    <citation type="submission" date="2020-04" db="EMBL/GenBank/DDBJ databases">
        <title>Deep metagenomics examines the oral microbiome during advanced dental caries in children, revealing novel taxa and co-occurrences with host molecules.</title>
        <authorList>
            <person name="Baker J.L."/>
            <person name="Morton J.T."/>
            <person name="Dinis M."/>
            <person name="Alvarez R."/>
            <person name="Tran N.C."/>
            <person name="Knight R."/>
            <person name="Edlund A."/>
        </authorList>
    </citation>
    <scope>NUCLEOTIDE SEQUENCE</scope>
    <source>
        <strain evidence="2">JCVI_30_bin.13</strain>
    </source>
</reference>
<proteinExistence type="predicted"/>
<dbReference type="InterPro" id="IPR043129">
    <property type="entry name" value="ATPase_NBD"/>
</dbReference>
<evidence type="ECO:0000313" key="2">
    <source>
        <dbReference type="EMBL" id="MBF0966870.1"/>
    </source>
</evidence>
<protein>
    <submittedName>
        <fullName evidence="2">Exopolyphosphatase</fullName>
    </submittedName>
</protein>
<dbReference type="GO" id="GO:0016462">
    <property type="term" value="F:pyrophosphatase activity"/>
    <property type="evidence" value="ECO:0007669"/>
    <property type="project" value="TreeGrafter"/>
</dbReference>
<dbReference type="CDD" id="cd24119">
    <property type="entry name" value="ASKHA_NBD_MtPPX2-like"/>
    <property type="match status" value="1"/>
</dbReference>
<organism evidence="2 3">
    <name type="scientific">Actinomyces bouchesdurhonensis</name>
    <dbReference type="NCBI Taxonomy" id="1852361"/>
    <lineage>
        <taxon>Bacteria</taxon>
        <taxon>Bacillati</taxon>
        <taxon>Actinomycetota</taxon>
        <taxon>Actinomycetes</taxon>
        <taxon>Actinomycetales</taxon>
        <taxon>Actinomycetaceae</taxon>
        <taxon>Actinomyces</taxon>
    </lineage>
</organism>
<dbReference type="Proteomes" id="UP000759246">
    <property type="component" value="Unassembled WGS sequence"/>
</dbReference>
<dbReference type="SUPFAM" id="SSF53067">
    <property type="entry name" value="Actin-like ATPase domain"/>
    <property type="match status" value="2"/>
</dbReference>
<accession>A0A929RPS0</accession>
<dbReference type="InterPro" id="IPR003695">
    <property type="entry name" value="Ppx_GppA_N"/>
</dbReference>
<feature type="domain" description="Ppx/GppA phosphatase N-terminal" evidence="1">
    <location>
        <begin position="28"/>
        <end position="290"/>
    </location>
</feature>
<dbReference type="InterPro" id="IPR050273">
    <property type="entry name" value="GppA/Ppx_hydrolase"/>
</dbReference>
<dbReference type="PANTHER" id="PTHR30005:SF13">
    <property type="entry name" value="EXOPOLYPHOSPHATASE 2"/>
    <property type="match status" value="1"/>
</dbReference>
<name>A0A929RPS0_9ACTO</name>
<evidence type="ECO:0000313" key="3">
    <source>
        <dbReference type="Proteomes" id="UP000759246"/>
    </source>
</evidence>
<evidence type="ECO:0000259" key="1">
    <source>
        <dbReference type="Pfam" id="PF02541"/>
    </source>
</evidence>
<dbReference type="Gene3D" id="3.30.420.40">
    <property type="match status" value="1"/>
</dbReference>
<dbReference type="AlphaFoldDB" id="A0A929RPS0"/>
<dbReference type="PANTHER" id="PTHR30005">
    <property type="entry name" value="EXOPOLYPHOSPHATASE"/>
    <property type="match status" value="1"/>
</dbReference>
<dbReference type="Pfam" id="PF02541">
    <property type="entry name" value="Ppx-GppA"/>
    <property type="match status" value="1"/>
</dbReference>
<dbReference type="Gene3D" id="3.30.420.150">
    <property type="entry name" value="Exopolyphosphatase. Domain 2"/>
    <property type="match status" value="1"/>
</dbReference>
<dbReference type="EMBL" id="JABZGF010000230">
    <property type="protein sequence ID" value="MBF0966870.1"/>
    <property type="molecule type" value="Genomic_DNA"/>
</dbReference>
<sequence>MTRVAAIDCGTNSIRLLVADVSVGEDGRPRLADLTRQMRIVRLGQGVDARGYLDRGAIARTVEATVEYQRMIDKLGATRTRFVATSATRDASNSAEFIRQIKAVIGVEPEVVVGTQEASLSFTGAVGGLGESVRSPLLVVDIGGGSTELVLGSTVVKQAISIDMGAVRVTEKFFAHLDPAQGVPQAEQGRAIAWIDEQLDGAEKAVDLARVRSLVGVAGTVTTLTAKALGLSSYQPERIHGARLSAAQIEEAVRFMVDQPIPVKASLGFMPEGREDVIAAGALIWSRIVTRVLDRARRAGHPIEEVLTSEHDILDGIAMAMVDRA</sequence>
<dbReference type="RefSeq" id="WP_314803900.1">
    <property type="nucleotide sequence ID" value="NZ_CAUVCF010000006.1"/>
</dbReference>